<feature type="region of interest" description="Disordered" evidence="5">
    <location>
        <begin position="459"/>
        <end position="489"/>
    </location>
</feature>
<keyword evidence="3" id="KW-0325">Glycoprotein</keyword>
<reference evidence="9 10" key="1">
    <citation type="submission" date="2021-07" db="EMBL/GenBank/DDBJ databases">
        <authorList>
            <person name="Palmer J.M."/>
        </authorList>
    </citation>
    <scope>NUCLEOTIDE SEQUENCE [LARGE SCALE GENOMIC DNA]</scope>
    <source>
        <strain evidence="9 10">AT_MEX2019</strain>
        <tissue evidence="9">Muscle</tissue>
    </source>
</reference>
<dbReference type="Gene3D" id="2.60.120.290">
    <property type="entry name" value="Spermadhesin, CUB domain"/>
    <property type="match status" value="1"/>
</dbReference>
<evidence type="ECO:0000259" key="8">
    <source>
        <dbReference type="PROSITE" id="PS51034"/>
    </source>
</evidence>
<dbReference type="InterPro" id="IPR035914">
    <property type="entry name" value="Sperma_CUB_dom_sf"/>
</dbReference>
<dbReference type="InterPro" id="IPR042235">
    <property type="entry name" value="ZP-C_dom"/>
</dbReference>
<dbReference type="Proteomes" id="UP001345963">
    <property type="component" value="Unassembled WGS sequence"/>
</dbReference>
<dbReference type="Pfam" id="PF00100">
    <property type="entry name" value="Zona_pellucida"/>
    <property type="match status" value="1"/>
</dbReference>
<evidence type="ECO:0000256" key="1">
    <source>
        <dbReference type="ARBA" id="ARBA00022729"/>
    </source>
</evidence>
<comment type="caution">
    <text evidence="9">The sequence shown here is derived from an EMBL/GenBank/DDBJ whole genome shotgun (WGS) entry which is preliminary data.</text>
</comment>
<comment type="caution">
    <text evidence="4">Lacks conserved residue(s) required for the propagation of feature annotation.</text>
</comment>
<dbReference type="PRINTS" id="PR00023">
    <property type="entry name" value="ZPELLUCIDA"/>
</dbReference>
<dbReference type="InterPro" id="IPR001212">
    <property type="entry name" value="Somatomedin_B_dom"/>
</dbReference>
<evidence type="ECO:0000256" key="2">
    <source>
        <dbReference type="ARBA" id="ARBA00023157"/>
    </source>
</evidence>
<gene>
    <name evidence="9" type="ORF">ATANTOWER_032351</name>
</gene>
<feature type="domain" description="SMB" evidence="7">
    <location>
        <begin position="45"/>
        <end position="85"/>
    </location>
</feature>
<dbReference type="PANTHER" id="PTHR14002">
    <property type="entry name" value="ENDOGLIN/TGF-BETA RECEPTOR TYPE III"/>
    <property type="match status" value="1"/>
</dbReference>
<evidence type="ECO:0000259" key="6">
    <source>
        <dbReference type="PROSITE" id="PS01180"/>
    </source>
</evidence>
<feature type="domain" description="CUB" evidence="6">
    <location>
        <begin position="80"/>
        <end position="198"/>
    </location>
</feature>
<evidence type="ECO:0000256" key="4">
    <source>
        <dbReference type="PROSITE-ProRule" id="PRU00059"/>
    </source>
</evidence>
<organism evidence="9 10">
    <name type="scientific">Ataeniobius toweri</name>
    <dbReference type="NCBI Taxonomy" id="208326"/>
    <lineage>
        <taxon>Eukaryota</taxon>
        <taxon>Metazoa</taxon>
        <taxon>Chordata</taxon>
        <taxon>Craniata</taxon>
        <taxon>Vertebrata</taxon>
        <taxon>Euteleostomi</taxon>
        <taxon>Actinopterygii</taxon>
        <taxon>Neopterygii</taxon>
        <taxon>Teleostei</taxon>
        <taxon>Neoteleostei</taxon>
        <taxon>Acanthomorphata</taxon>
        <taxon>Ovalentaria</taxon>
        <taxon>Atherinomorphae</taxon>
        <taxon>Cyprinodontiformes</taxon>
        <taxon>Goodeidae</taxon>
        <taxon>Ataeniobius</taxon>
    </lineage>
</organism>
<evidence type="ECO:0000256" key="5">
    <source>
        <dbReference type="SAM" id="MobiDB-lite"/>
    </source>
</evidence>
<dbReference type="InterPro" id="IPR048290">
    <property type="entry name" value="ZP_chr"/>
</dbReference>
<dbReference type="Gene3D" id="2.60.40.4100">
    <property type="entry name" value="Zona pellucida, ZP-C domain"/>
    <property type="match status" value="1"/>
</dbReference>
<dbReference type="SUPFAM" id="SSF49854">
    <property type="entry name" value="Spermadhesin, CUB domain"/>
    <property type="match status" value="1"/>
</dbReference>
<sequence length="489" mass="54716">QPSCRYNCGGHLGSCSCHNSCQWNGDCCHDFYSYCGSTTDVPTTAQPSCRYNCGRHLGSCSCESSCQYNWNCCHDFYSYCSVETTPSGSCGDSLFGSGIFTSPNHPGYYNDNSYCVWQLRAAYDQRIFLAFSYLQLENCCSCDYISLYDGPSVHSSYLGKVCNNSLSTFYSTSNYMTVLFRTDSSVVGRGFSAEFVSTLNPSSGRVGCSSDNMNIVINRAYLNSLGYDAHSLYLDDPYCRPQISSYEVVFSFPLNTCGNVRKFDNGRIVYTNHIRGWPSTHGEITRQSHLKMNVTCQMEPDSVSQILFVVENGGNSSITGSGRYNTSMAFYKTGGFYEQVTDVPYKVVLNQDLYVQVDLRRGDSSLILFLDTCVASPSPFEFDTRPYYFVRNGCGVDNTYRPISSGTQSRARFSFKAFQFLRGTDSVYLQCKVLICPASDSNSRCRRGCSRRVARELKSEHESQTLVVGPIQLKDSEKEKEGPEKQKEA</sequence>
<feature type="compositionally biased region" description="Basic and acidic residues" evidence="5">
    <location>
        <begin position="474"/>
        <end position="489"/>
    </location>
</feature>
<dbReference type="CDD" id="cd00041">
    <property type="entry name" value="CUB"/>
    <property type="match status" value="1"/>
</dbReference>
<dbReference type="SUPFAM" id="SSF90188">
    <property type="entry name" value="Somatomedin B domain"/>
    <property type="match status" value="2"/>
</dbReference>
<dbReference type="InterPro" id="IPR000859">
    <property type="entry name" value="CUB_dom"/>
</dbReference>
<dbReference type="InterPro" id="IPR055355">
    <property type="entry name" value="ZP-C"/>
</dbReference>
<dbReference type="InterPro" id="IPR036024">
    <property type="entry name" value="Somatomedin_B-like_dom_sf"/>
</dbReference>
<dbReference type="SMART" id="SM00042">
    <property type="entry name" value="CUB"/>
    <property type="match status" value="1"/>
</dbReference>
<keyword evidence="2" id="KW-1015">Disulfide bond</keyword>
<feature type="domain" description="ZP" evidence="8">
    <location>
        <begin position="207"/>
        <end position="452"/>
    </location>
</feature>
<dbReference type="PROSITE" id="PS01180">
    <property type="entry name" value="CUB"/>
    <property type="match status" value="1"/>
</dbReference>
<feature type="non-terminal residue" evidence="9">
    <location>
        <position position="1"/>
    </location>
</feature>
<dbReference type="PROSITE" id="PS51034">
    <property type="entry name" value="ZP_2"/>
    <property type="match status" value="1"/>
</dbReference>
<dbReference type="InterPro" id="IPR001507">
    <property type="entry name" value="ZP_dom"/>
</dbReference>
<evidence type="ECO:0008006" key="11">
    <source>
        <dbReference type="Google" id="ProtNLM"/>
    </source>
</evidence>
<evidence type="ECO:0000313" key="9">
    <source>
        <dbReference type="EMBL" id="MED6250592.1"/>
    </source>
</evidence>
<name>A0ABU7BIW9_9TELE</name>
<dbReference type="PROSITE" id="PS00524">
    <property type="entry name" value="SMB_1"/>
    <property type="match status" value="2"/>
</dbReference>
<dbReference type="Gene3D" id="2.60.40.3210">
    <property type="entry name" value="Zona pellucida, ZP-N domain"/>
    <property type="match status" value="1"/>
</dbReference>
<evidence type="ECO:0000256" key="3">
    <source>
        <dbReference type="ARBA" id="ARBA00023180"/>
    </source>
</evidence>
<dbReference type="EMBL" id="JAHUTI010059103">
    <property type="protein sequence ID" value="MED6250592.1"/>
    <property type="molecule type" value="Genomic_DNA"/>
</dbReference>
<proteinExistence type="predicted"/>
<dbReference type="SMART" id="SM00241">
    <property type="entry name" value="ZP"/>
    <property type="match status" value="1"/>
</dbReference>
<evidence type="ECO:0000259" key="7">
    <source>
        <dbReference type="PROSITE" id="PS50958"/>
    </source>
</evidence>
<dbReference type="PROSITE" id="PS50958">
    <property type="entry name" value="SMB_2"/>
    <property type="match status" value="2"/>
</dbReference>
<accession>A0ABU7BIW9</accession>
<protein>
    <recommendedName>
        <fullName evidence="11">CUB and zona pellucida-like domains 1, tandem duplicate 1</fullName>
    </recommendedName>
</protein>
<dbReference type="Pfam" id="PF00431">
    <property type="entry name" value="CUB"/>
    <property type="match status" value="1"/>
</dbReference>
<keyword evidence="1" id="KW-0732">Signal</keyword>
<evidence type="ECO:0000313" key="10">
    <source>
        <dbReference type="Proteomes" id="UP001345963"/>
    </source>
</evidence>
<dbReference type="PANTHER" id="PTHR14002:SF38">
    <property type="entry name" value="CUB AND ZONA PELLUCIDA-LIKE DOMAIN-CONTAINING PROTEIN 1"/>
    <property type="match status" value="1"/>
</dbReference>
<feature type="domain" description="SMB" evidence="7">
    <location>
        <begin position="1"/>
        <end position="39"/>
    </location>
</feature>
<keyword evidence="10" id="KW-1185">Reference proteome</keyword>